<reference evidence="2" key="2">
    <citation type="submission" date="2016-05" db="EMBL/GenBank/DDBJ databases">
        <title>Comparative analysis highlights variable genome content of wheat rusts and divergence of the mating loci.</title>
        <authorList>
            <person name="Cuomo C.A."/>
            <person name="Bakkeren G."/>
            <person name="Szabo L."/>
            <person name="Khalil H."/>
            <person name="Joly D."/>
            <person name="Goldberg J."/>
            <person name="Young S."/>
            <person name="Zeng Q."/>
            <person name="Fellers J."/>
        </authorList>
    </citation>
    <scope>NUCLEOTIDE SEQUENCE [LARGE SCALE GENOMIC DNA]</scope>
    <source>
        <strain evidence="2">1-1 BBBD Race 1</strain>
    </source>
</reference>
<accession>A0A180GIN5</accession>
<reference evidence="3 4" key="3">
    <citation type="journal article" date="2017" name="G3 (Bethesda)">
        <title>Comparative analysis highlights variable genome content of wheat rusts and divergence of the mating loci.</title>
        <authorList>
            <person name="Cuomo C.A."/>
            <person name="Bakkeren G."/>
            <person name="Khalil H.B."/>
            <person name="Panwar V."/>
            <person name="Joly D."/>
            <person name="Linning R."/>
            <person name="Sakthikumar S."/>
            <person name="Song X."/>
            <person name="Adiconis X."/>
            <person name="Fan L."/>
            <person name="Goldberg J.M."/>
            <person name="Levin J.Z."/>
            <person name="Young S."/>
            <person name="Zeng Q."/>
            <person name="Anikster Y."/>
            <person name="Bruce M."/>
            <person name="Wang M."/>
            <person name="Yin C."/>
            <person name="McCallum B."/>
            <person name="Szabo L.J."/>
            <person name="Hulbert S."/>
            <person name="Chen X."/>
            <person name="Fellers J.P."/>
        </authorList>
    </citation>
    <scope>NUCLEOTIDE SEQUENCE</scope>
    <source>
        <strain evidence="4">Isolate 1-1 / race 1 (BBBD)</strain>
        <strain evidence="3">isolate 1-1 / race 1 (BBBD)</strain>
    </source>
</reference>
<dbReference type="EnsemblFungi" id="PTTG_27697-t43_1">
    <property type="protein sequence ID" value="PTTG_27697-t43_1-p1"/>
    <property type="gene ID" value="PTTG_27697"/>
</dbReference>
<reference evidence="2" key="1">
    <citation type="submission" date="2009-11" db="EMBL/GenBank/DDBJ databases">
        <authorList>
            <consortium name="The Broad Institute Genome Sequencing Platform"/>
            <person name="Ward D."/>
            <person name="Feldgarden M."/>
            <person name="Earl A."/>
            <person name="Young S.K."/>
            <person name="Zeng Q."/>
            <person name="Koehrsen M."/>
            <person name="Alvarado L."/>
            <person name="Berlin A."/>
            <person name="Bochicchio J."/>
            <person name="Borenstein D."/>
            <person name="Chapman S.B."/>
            <person name="Chen Z."/>
            <person name="Engels R."/>
            <person name="Freedman E."/>
            <person name="Gellesch M."/>
            <person name="Goldberg J."/>
            <person name="Griggs A."/>
            <person name="Gujja S."/>
            <person name="Heilman E."/>
            <person name="Heiman D."/>
            <person name="Hepburn T."/>
            <person name="Howarth C."/>
            <person name="Jen D."/>
            <person name="Larson L."/>
            <person name="Lewis B."/>
            <person name="Mehta T."/>
            <person name="Park D."/>
            <person name="Pearson M."/>
            <person name="Roberts A."/>
            <person name="Saif S."/>
            <person name="Shea T."/>
            <person name="Shenoy N."/>
            <person name="Sisk P."/>
            <person name="Stolte C."/>
            <person name="Sykes S."/>
            <person name="Thomson T."/>
            <person name="Walk T."/>
            <person name="White J."/>
            <person name="Yandava C."/>
            <person name="Izard J."/>
            <person name="Baranova O.V."/>
            <person name="Blanton J.M."/>
            <person name="Tanner A.C."/>
            <person name="Dewhirst F.E."/>
            <person name="Haas B."/>
            <person name="Nusbaum C."/>
            <person name="Birren B."/>
        </authorList>
    </citation>
    <scope>NUCLEOTIDE SEQUENCE [LARGE SCALE GENOMIC DNA]</scope>
    <source>
        <strain evidence="2">1-1 BBBD Race 1</strain>
    </source>
</reference>
<evidence type="ECO:0000313" key="3">
    <source>
        <dbReference type="EnsemblFungi" id="PTTG_27697-t43_1-p1"/>
    </source>
</evidence>
<dbReference type="AlphaFoldDB" id="A0A180GIN5"/>
<name>A0A180GIN5_PUCT1</name>
<proteinExistence type="predicted"/>
<protein>
    <submittedName>
        <fullName evidence="2 3">Uncharacterized protein</fullName>
    </submittedName>
</protein>
<dbReference type="Proteomes" id="UP000005240">
    <property type="component" value="Unassembled WGS sequence"/>
</dbReference>
<evidence type="ECO:0000313" key="2">
    <source>
        <dbReference type="EMBL" id="OAV92202.1"/>
    </source>
</evidence>
<reference evidence="3" key="4">
    <citation type="submission" date="2025-05" db="UniProtKB">
        <authorList>
            <consortium name="EnsemblFungi"/>
        </authorList>
    </citation>
    <scope>IDENTIFICATION</scope>
    <source>
        <strain evidence="3">isolate 1-1 / race 1 (BBBD)</strain>
    </source>
</reference>
<sequence length="123" mass="12851">MCSLEGSRPSLTWLRAALACGGPRVVVACAVWTNSGQGPEQLQDSGPGPEQRKRKELNPNPARGIATSSTDEAPKRPKQTQTFSSTPASDANPDRSGSSLSDRITSPSRGEIGSSCNLSARIG</sequence>
<dbReference type="VEuPathDB" id="FungiDB:PTTG_27697"/>
<evidence type="ECO:0000313" key="4">
    <source>
        <dbReference type="Proteomes" id="UP000005240"/>
    </source>
</evidence>
<feature type="compositionally biased region" description="Polar residues" evidence="1">
    <location>
        <begin position="79"/>
        <end position="123"/>
    </location>
</feature>
<dbReference type="EnsemblFungi" id="PTTG_27697-t43_2">
    <property type="protein sequence ID" value="PTTG_27697-t43_2-p1"/>
    <property type="gene ID" value="PTTG_27697"/>
</dbReference>
<feature type="region of interest" description="Disordered" evidence="1">
    <location>
        <begin position="36"/>
        <end position="123"/>
    </location>
</feature>
<organism evidence="2">
    <name type="scientific">Puccinia triticina (isolate 1-1 / race 1 (BBBD))</name>
    <name type="common">Brown leaf rust fungus</name>
    <dbReference type="NCBI Taxonomy" id="630390"/>
    <lineage>
        <taxon>Eukaryota</taxon>
        <taxon>Fungi</taxon>
        <taxon>Dikarya</taxon>
        <taxon>Basidiomycota</taxon>
        <taxon>Pucciniomycotina</taxon>
        <taxon>Pucciniomycetes</taxon>
        <taxon>Pucciniales</taxon>
        <taxon>Pucciniaceae</taxon>
        <taxon>Puccinia</taxon>
    </lineage>
</organism>
<dbReference type="EMBL" id="ADAS02000067">
    <property type="protein sequence ID" value="OAV92201.1"/>
    <property type="molecule type" value="Genomic_DNA"/>
</dbReference>
<gene>
    <name evidence="2" type="ORF">PTTG_27697</name>
</gene>
<dbReference type="EMBL" id="ADAS02000067">
    <property type="protein sequence ID" value="OAV92202.1"/>
    <property type="molecule type" value="Genomic_DNA"/>
</dbReference>
<keyword evidence="4" id="KW-1185">Reference proteome</keyword>
<evidence type="ECO:0000256" key="1">
    <source>
        <dbReference type="SAM" id="MobiDB-lite"/>
    </source>
</evidence>